<gene>
    <name evidence="1" type="ORF">GKE65_17815</name>
</gene>
<proteinExistence type="predicted"/>
<name>A0A6C9QE79_ECOLX</name>
<organism evidence="1">
    <name type="scientific">Escherichia coli</name>
    <dbReference type="NCBI Taxonomy" id="562"/>
    <lineage>
        <taxon>Bacteria</taxon>
        <taxon>Pseudomonadati</taxon>
        <taxon>Pseudomonadota</taxon>
        <taxon>Gammaproteobacteria</taxon>
        <taxon>Enterobacterales</taxon>
        <taxon>Enterobacteriaceae</taxon>
        <taxon>Escherichia</taxon>
    </lineage>
</organism>
<protein>
    <submittedName>
        <fullName evidence="1">SgrR family transcriptional regulator</fullName>
    </submittedName>
</protein>
<comment type="caution">
    <text evidence="1">The sequence shown here is derived from an EMBL/GenBank/DDBJ whole genome shotgun (WGS) entry which is preliminary data.</text>
</comment>
<reference evidence="1" key="1">
    <citation type="journal article" date="2019" name="Nat. Med.">
        <title>A library of human gut bacterial isolates paired with longitudinal multiomics data enables mechanistic microbiome research.</title>
        <authorList>
            <person name="Poyet M."/>
            <person name="Groussin M."/>
            <person name="Gibbons S.M."/>
            <person name="Avila-Pacheco J."/>
            <person name="Jiang X."/>
            <person name="Kearney S.M."/>
            <person name="Perrotta A.R."/>
            <person name="Berdy B."/>
            <person name="Zhao S."/>
            <person name="Lieberman T.D."/>
            <person name="Swanson P.K."/>
            <person name="Smith M."/>
            <person name="Roesemann S."/>
            <person name="Alexander J.E."/>
            <person name="Rich S.A."/>
            <person name="Livny J."/>
            <person name="Vlamakis H."/>
            <person name="Clish C."/>
            <person name="Bullock K."/>
            <person name="Deik A."/>
            <person name="Scott J."/>
            <person name="Pierce K.A."/>
            <person name="Xavier R.J."/>
            <person name="Alm E.J."/>
        </authorList>
    </citation>
    <scope>NUCLEOTIDE SEQUENCE</scope>
    <source>
        <strain evidence="1">BIOML-A446</strain>
    </source>
</reference>
<accession>A0A6C9QE79</accession>
<sequence length="68" mass="8105">LNALLPTILNSDNEQAFATIAAFFHEMTHQRYVIPLLHHWMEFATEKSFTWRDLNTLGWPDFSQLWLE</sequence>
<dbReference type="EMBL" id="WKRU01000206">
    <property type="protein sequence ID" value="MSL40033.1"/>
    <property type="molecule type" value="Genomic_DNA"/>
</dbReference>
<evidence type="ECO:0000313" key="1">
    <source>
        <dbReference type="EMBL" id="MSL40033.1"/>
    </source>
</evidence>
<dbReference type="AlphaFoldDB" id="A0A6C9QE79"/>
<feature type="non-terminal residue" evidence="1">
    <location>
        <position position="1"/>
    </location>
</feature>